<evidence type="ECO:0000259" key="1">
    <source>
        <dbReference type="SMART" id="SM01271"/>
    </source>
</evidence>
<dbReference type="Gene3D" id="2.30.30.100">
    <property type="match status" value="1"/>
</dbReference>
<organism evidence="2 3">
    <name type="scientific">Durusdinium trenchii</name>
    <dbReference type="NCBI Taxonomy" id="1381693"/>
    <lineage>
        <taxon>Eukaryota</taxon>
        <taxon>Sar</taxon>
        <taxon>Alveolata</taxon>
        <taxon>Dinophyceae</taxon>
        <taxon>Suessiales</taxon>
        <taxon>Symbiodiniaceae</taxon>
        <taxon>Durusdinium</taxon>
    </lineage>
</organism>
<comment type="caution">
    <text evidence="2">The sequence shown here is derived from an EMBL/GenBank/DDBJ whole genome shotgun (WGS) entry which is preliminary data.</text>
</comment>
<dbReference type="SMART" id="SM01271">
    <property type="entry name" value="LSM14"/>
    <property type="match status" value="1"/>
</dbReference>
<proteinExistence type="predicted"/>
<protein>
    <recommendedName>
        <fullName evidence="1">Lsm14-like N-terminal domain-containing protein</fullName>
    </recommendedName>
</protein>
<dbReference type="PANTHER" id="PTHR13586:SF0">
    <property type="entry name" value="TRAILER HITCH, ISOFORM H"/>
    <property type="match status" value="1"/>
</dbReference>
<dbReference type="CDD" id="cd01736">
    <property type="entry name" value="LSm14_N"/>
    <property type="match status" value="1"/>
</dbReference>
<dbReference type="PANTHER" id="PTHR13586">
    <property type="entry name" value="SCD6 PROTEIN-RELATED"/>
    <property type="match status" value="1"/>
</dbReference>
<dbReference type="InterPro" id="IPR010920">
    <property type="entry name" value="LSM_dom_sf"/>
</dbReference>
<evidence type="ECO:0000313" key="3">
    <source>
        <dbReference type="Proteomes" id="UP001642484"/>
    </source>
</evidence>
<name>A0ABP0LWW8_9DINO</name>
<accession>A0ABP0LWW8</accession>
<evidence type="ECO:0000313" key="2">
    <source>
        <dbReference type="EMBL" id="CAK9043709.1"/>
    </source>
</evidence>
<dbReference type="InterPro" id="IPR025609">
    <property type="entry name" value="Lsm14-like_N"/>
</dbReference>
<dbReference type="SUPFAM" id="SSF50182">
    <property type="entry name" value="Sm-like ribonucleoproteins"/>
    <property type="match status" value="1"/>
</dbReference>
<dbReference type="Pfam" id="PF12701">
    <property type="entry name" value="LSM14"/>
    <property type="match status" value="1"/>
</dbReference>
<dbReference type="EMBL" id="CAXAMN010014558">
    <property type="protein sequence ID" value="CAK9043709.1"/>
    <property type="molecule type" value="Genomic_DNA"/>
</dbReference>
<dbReference type="Proteomes" id="UP001642484">
    <property type="component" value="Unassembled WGS sequence"/>
</dbReference>
<gene>
    <name evidence="2" type="ORF">CCMP2556_LOCUS23110</name>
</gene>
<keyword evidence="3" id="KW-1185">Reference proteome</keyword>
<sequence length="166" mass="18514">MSSGVPYIGSKISLITTSDIRYEGILCTLNKEESTIAVQNVRSFGTEGRTDGARGQHEVPMSNEIYDFIIFRGKDLKDLTVLQGLPSHDVQARPPATPGYGQPPSRTEGYMGMSSWNGGLEEGFEERFVRGHQTSYNKHSIEYARSPEFAWPMHMAITFELVVHGK</sequence>
<feature type="domain" description="Lsm14-like N-terminal" evidence="1">
    <location>
        <begin position="1"/>
        <end position="98"/>
    </location>
</feature>
<reference evidence="2 3" key="1">
    <citation type="submission" date="2024-02" db="EMBL/GenBank/DDBJ databases">
        <authorList>
            <person name="Chen Y."/>
            <person name="Shah S."/>
            <person name="Dougan E. K."/>
            <person name="Thang M."/>
            <person name="Chan C."/>
        </authorList>
    </citation>
    <scope>NUCLEOTIDE SEQUENCE [LARGE SCALE GENOMIC DNA]</scope>
</reference>